<dbReference type="Proteomes" id="UP001152562">
    <property type="component" value="Unassembled WGS sequence"/>
</dbReference>
<organism evidence="1 2">
    <name type="scientific">Pieris brassicae</name>
    <name type="common">White butterfly</name>
    <name type="synonym">Large white butterfly</name>
    <dbReference type="NCBI Taxonomy" id="7116"/>
    <lineage>
        <taxon>Eukaryota</taxon>
        <taxon>Metazoa</taxon>
        <taxon>Ecdysozoa</taxon>
        <taxon>Arthropoda</taxon>
        <taxon>Hexapoda</taxon>
        <taxon>Insecta</taxon>
        <taxon>Pterygota</taxon>
        <taxon>Neoptera</taxon>
        <taxon>Endopterygota</taxon>
        <taxon>Lepidoptera</taxon>
        <taxon>Glossata</taxon>
        <taxon>Ditrysia</taxon>
        <taxon>Papilionoidea</taxon>
        <taxon>Pieridae</taxon>
        <taxon>Pierinae</taxon>
        <taxon>Pieris</taxon>
    </lineage>
</organism>
<keyword evidence="2" id="KW-1185">Reference proteome</keyword>
<accession>A0A9P0X127</accession>
<reference evidence="1" key="1">
    <citation type="submission" date="2022-05" db="EMBL/GenBank/DDBJ databases">
        <authorList>
            <person name="Okamura Y."/>
        </authorList>
    </citation>
    <scope>NUCLEOTIDE SEQUENCE</scope>
</reference>
<name>A0A9P0X127_PIEBR</name>
<gene>
    <name evidence="1" type="ORF">PIBRA_LOCUS1317</name>
</gene>
<evidence type="ECO:0000313" key="1">
    <source>
        <dbReference type="EMBL" id="CAH3940912.1"/>
    </source>
</evidence>
<dbReference type="EMBL" id="CALOZG010000002">
    <property type="protein sequence ID" value="CAH3940912.1"/>
    <property type="molecule type" value="Genomic_DNA"/>
</dbReference>
<protein>
    <submittedName>
        <fullName evidence="1">Uncharacterized protein</fullName>
    </submittedName>
</protein>
<sequence>MSFIRKEHFGQKPVFSFKHPINENTPPPPSVVCLHLFSCYLNFVWVEVNQCVKSGVKRSQRCPNRTERRVVKVVSSLTLPLTAAMF</sequence>
<proteinExistence type="predicted"/>
<evidence type="ECO:0000313" key="2">
    <source>
        <dbReference type="Proteomes" id="UP001152562"/>
    </source>
</evidence>
<dbReference type="AlphaFoldDB" id="A0A9P0X127"/>
<comment type="caution">
    <text evidence="1">The sequence shown here is derived from an EMBL/GenBank/DDBJ whole genome shotgun (WGS) entry which is preliminary data.</text>
</comment>